<dbReference type="EMBL" id="KQ435912">
    <property type="protein sequence ID" value="KOX68868.1"/>
    <property type="molecule type" value="Genomic_DNA"/>
</dbReference>
<evidence type="ECO:0000313" key="2">
    <source>
        <dbReference type="Proteomes" id="UP000053105"/>
    </source>
</evidence>
<dbReference type="Proteomes" id="UP000053105">
    <property type="component" value="Unassembled WGS sequence"/>
</dbReference>
<accession>A0A0N0BCE2</accession>
<evidence type="ECO:0000313" key="1">
    <source>
        <dbReference type="EMBL" id="KOX68868.1"/>
    </source>
</evidence>
<gene>
    <name evidence="1" type="ORF">WN51_06266</name>
</gene>
<protein>
    <submittedName>
        <fullName evidence="1">Uncharacterized protein</fullName>
    </submittedName>
</protein>
<keyword evidence="2" id="KW-1185">Reference proteome</keyword>
<name>A0A0N0BCE2_9HYME</name>
<dbReference type="AlphaFoldDB" id="A0A0N0BCE2"/>
<reference evidence="1 2" key="1">
    <citation type="submission" date="2015-07" db="EMBL/GenBank/DDBJ databases">
        <title>The genome of Melipona quadrifasciata.</title>
        <authorList>
            <person name="Pan H."/>
            <person name="Kapheim K."/>
        </authorList>
    </citation>
    <scope>NUCLEOTIDE SEQUENCE [LARGE SCALE GENOMIC DNA]</scope>
    <source>
        <strain evidence="1">0111107301</strain>
        <tissue evidence="1">Whole body</tissue>
    </source>
</reference>
<sequence length="58" mass="6787">MAKEGREWREGSEATGRGGMYDRVVCIDQRGCMIRMNEDSDAFRHDASREFFRITVKK</sequence>
<organism evidence="1 2">
    <name type="scientific">Melipona quadrifasciata</name>
    <dbReference type="NCBI Taxonomy" id="166423"/>
    <lineage>
        <taxon>Eukaryota</taxon>
        <taxon>Metazoa</taxon>
        <taxon>Ecdysozoa</taxon>
        <taxon>Arthropoda</taxon>
        <taxon>Hexapoda</taxon>
        <taxon>Insecta</taxon>
        <taxon>Pterygota</taxon>
        <taxon>Neoptera</taxon>
        <taxon>Endopterygota</taxon>
        <taxon>Hymenoptera</taxon>
        <taxon>Apocrita</taxon>
        <taxon>Aculeata</taxon>
        <taxon>Apoidea</taxon>
        <taxon>Anthophila</taxon>
        <taxon>Apidae</taxon>
        <taxon>Melipona</taxon>
    </lineage>
</organism>
<proteinExistence type="predicted"/>